<organism evidence="3 4">
    <name type="scientific">Nematostella vectensis</name>
    <name type="common">Starlet sea anemone</name>
    <dbReference type="NCBI Taxonomy" id="45351"/>
    <lineage>
        <taxon>Eukaryota</taxon>
        <taxon>Metazoa</taxon>
        <taxon>Cnidaria</taxon>
        <taxon>Anthozoa</taxon>
        <taxon>Hexacorallia</taxon>
        <taxon>Actiniaria</taxon>
        <taxon>Edwardsiidae</taxon>
        <taxon>Nematostella</taxon>
    </lineage>
</organism>
<feature type="domain" description="RSE1/DDB1/CPSF1 second beta-propeller" evidence="2">
    <location>
        <begin position="23"/>
        <end position="243"/>
    </location>
</feature>
<name>A7T7D9_NEMVE</name>
<gene>
    <name evidence="3" type="ORF">NEMVEDRAFT_v1g223331</name>
</gene>
<feature type="region of interest" description="Disordered" evidence="1">
    <location>
        <begin position="113"/>
        <end position="145"/>
    </location>
</feature>
<dbReference type="EMBL" id="DS472010">
    <property type="protein sequence ID" value="EDO28112.1"/>
    <property type="molecule type" value="Genomic_DNA"/>
</dbReference>
<protein>
    <recommendedName>
        <fullName evidence="2">RSE1/DDB1/CPSF1 second beta-propeller domain-containing protein</fullName>
    </recommendedName>
</protein>
<proteinExistence type="predicted"/>
<accession>A7T7D9</accession>
<evidence type="ECO:0000259" key="2">
    <source>
        <dbReference type="Pfam" id="PF23726"/>
    </source>
</evidence>
<feature type="non-terminal residue" evidence="3">
    <location>
        <position position="248"/>
    </location>
</feature>
<dbReference type="HOGENOM" id="CLU_1122465_0_0_1"/>
<dbReference type="Pfam" id="PF23726">
    <property type="entry name" value="Beta-prop_RSE1_2nd"/>
    <property type="match status" value="1"/>
</dbReference>
<dbReference type="eggNOG" id="KOG1896">
    <property type="taxonomic scope" value="Eukaryota"/>
</dbReference>
<evidence type="ECO:0000313" key="3">
    <source>
        <dbReference type="EMBL" id="EDO28112.1"/>
    </source>
</evidence>
<evidence type="ECO:0000256" key="1">
    <source>
        <dbReference type="SAM" id="MobiDB-lite"/>
    </source>
</evidence>
<dbReference type="InterPro" id="IPR058543">
    <property type="entry name" value="Beta-prop_RSE1/DDB1/CPSF1_2nd"/>
</dbReference>
<sequence length="248" mass="27666">ESTEGNEKYHSFLILSREDSSMVTPLGVRLLEGVNQLQHIPMDSGLSNIVWCSVCDPYAVLLMADGSVILIEFIKSASGPKLTVSRPSLSQSSKVCACCTYKDMSGLFTTENSNLEEVSKVPSPKPEMTAPPRQEKDTQSSVSEEESLNVREVLLTGLGYKNRRATLVAVMDQDLLIYEAFSYPTVEGHLNLRFKKLQHNIQIREKKPKQEPKNDSETKPGLDPKVAMLRVFNDISSYSGVCMLQYIK</sequence>
<dbReference type="AlphaFoldDB" id="A7T7D9"/>
<dbReference type="STRING" id="45351.A7T7D9"/>
<dbReference type="PhylomeDB" id="A7T7D9"/>
<reference evidence="3 4" key="1">
    <citation type="journal article" date="2007" name="Science">
        <title>Sea anemone genome reveals ancestral eumetazoan gene repertoire and genomic organization.</title>
        <authorList>
            <person name="Putnam N.H."/>
            <person name="Srivastava M."/>
            <person name="Hellsten U."/>
            <person name="Dirks B."/>
            <person name="Chapman J."/>
            <person name="Salamov A."/>
            <person name="Terry A."/>
            <person name="Shapiro H."/>
            <person name="Lindquist E."/>
            <person name="Kapitonov V.V."/>
            <person name="Jurka J."/>
            <person name="Genikhovich G."/>
            <person name="Grigoriev I.V."/>
            <person name="Lucas S.M."/>
            <person name="Steele R.E."/>
            <person name="Finnerty J.R."/>
            <person name="Technau U."/>
            <person name="Martindale M.Q."/>
            <person name="Rokhsar D.S."/>
        </authorList>
    </citation>
    <scope>NUCLEOTIDE SEQUENCE [LARGE SCALE GENOMIC DNA]</scope>
    <source>
        <strain evidence="4">CH2 X CH6</strain>
    </source>
</reference>
<dbReference type="InParanoid" id="A7T7D9"/>
<evidence type="ECO:0000313" key="4">
    <source>
        <dbReference type="Proteomes" id="UP000001593"/>
    </source>
</evidence>
<dbReference type="Proteomes" id="UP000001593">
    <property type="component" value="Unassembled WGS sequence"/>
</dbReference>
<keyword evidence="4" id="KW-1185">Reference proteome</keyword>